<sequence>MKLFLNGTIPKKALCNSYFTTDDIHFHSMESVNLEMEDIFEMDGEGEDEFQSLAPLPDLPEEAANGEGDQNAEEAENTEVLARLKDLSKGASKRVVKRPQPKLDPERLTGERGIAILPKVFEKVKFKGKGHEAEDLGVIMHHLEHWGHRLFPKMPFDEVLQRIERLGSKKEVQTCIKKIRMDMPVLNVDFLKDDDEEDNVKRGNKGESPAPAPVVDVDAEDVWEEIMKEEKEKRSQESLPASQPHQTPQTPAQQPVPSNHLTPEQLERIEQNKRLALERKAKKFGTPLPSTASPSQKQLTLTPSETGTQNDKGRDEQNSSVNISSKNEDENLQETVKAKDTESELNLKGAKYCDDEHKETDYKSDTPVSSTEVVDNNVDVEMDMELDQDQLMDELDN</sequence>
<evidence type="ECO:0000256" key="4">
    <source>
        <dbReference type="ARBA" id="ARBA00023242"/>
    </source>
</evidence>
<dbReference type="Proteomes" id="UP001195483">
    <property type="component" value="Unassembled WGS sequence"/>
</dbReference>
<feature type="compositionally biased region" description="Polar residues" evidence="7">
    <location>
        <begin position="288"/>
        <end position="310"/>
    </location>
</feature>
<proteinExistence type="inferred from homology"/>
<dbReference type="GO" id="GO:0043111">
    <property type="term" value="P:replication fork arrest"/>
    <property type="evidence" value="ECO:0007669"/>
    <property type="project" value="TreeGrafter"/>
</dbReference>
<evidence type="ECO:0000256" key="3">
    <source>
        <dbReference type="ARBA" id="ARBA00022763"/>
    </source>
</evidence>
<dbReference type="PANTHER" id="PTHR13220:SF11">
    <property type="entry name" value="TIMELESS-INTERACTING PROTEIN"/>
    <property type="match status" value="1"/>
</dbReference>
<dbReference type="GO" id="GO:0031297">
    <property type="term" value="P:replication fork processing"/>
    <property type="evidence" value="ECO:0007669"/>
    <property type="project" value="UniProtKB-UniRule"/>
</dbReference>
<name>A0AAE0SNZ2_9BIVA</name>
<reference evidence="9" key="3">
    <citation type="submission" date="2023-05" db="EMBL/GenBank/DDBJ databases">
        <authorList>
            <person name="Smith C.H."/>
        </authorList>
    </citation>
    <scope>NUCLEOTIDE SEQUENCE</scope>
    <source>
        <strain evidence="9">CHS0354</strain>
        <tissue evidence="9">Mantle</tissue>
    </source>
</reference>
<dbReference type="InterPro" id="IPR012923">
    <property type="entry name" value="Csm3"/>
</dbReference>
<feature type="region of interest" description="Disordered" evidence="7">
    <location>
        <begin position="50"/>
        <end position="76"/>
    </location>
</feature>
<dbReference type="EMBL" id="JAEAOA010001708">
    <property type="protein sequence ID" value="KAK3595129.1"/>
    <property type="molecule type" value="Genomic_DNA"/>
</dbReference>
<gene>
    <name evidence="9" type="ORF">CHS0354_028559</name>
</gene>
<comment type="subcellular location">
    <subcellularLocation>
        <location evidence="1 6">Nucleus</location>
    </subcellularLocation>
</comment>
<evidence type="ECO:0000256" key="1">
    <source>
        <dbReference type="ARBA" id="ARBA00004123"/>
    </source>
</evidence>
<feature type="compositionally biased region" description="Basic and acidic residues" evidence="7">
    <location>
        <begin position="225"/>
        <end position="236"/>
    </location>
</feature>
<reference evidence="9" key="1">
    <citation type="journal article" date="2021" name="Genome Biol. Evol.">
        <title>A High-Quality Reference Genome for a Parasitic Bivalve with Doubly Uniparental Inheritance (Bivalvia: Unionida).</title>
        <authorList>
            <person name="Smith C.H."/>
        </authorList>
    </citation>
    <scope>NUCLEOTIDE SEQUENCE</scope>
    <source>
        <strain evidence="9">CHS0354</strain>
    </source>
</reference>
<protein>
    <recommendedName>
        <fullName evidence="6">TIMELESS-interacting protein</fullName>
    </recommendedName>
</protein>
<dbReference type="AlphaFoldDB" id="A0AAE0SNZ2"/>
<evidence type="ECO:0000313" key="10">
    <source>
        <dbReference type="Proteomes" id="UP001195483"/>
    </source>
</evidence>
<dbReference type="GO" id="GO:0003677">
    <property type="term" value="F:DNA binding"/>
    <property type="evidence" value="ECO:0007669"/>
    <property type="project" value="TreeGrafter"/>
</dbReference>
<dbReference type="GO" id="GO:0006974">
    <property type="term" value="P:DNA damage response"/>
    <property type="evidence" value="ECO:0007669"/>
    <property type="project" value="UniProtKB-KW"/>
</dbReference>
<keyword evidence="10" id="KW-1185">Reference proteome</keyword>
<evidence type="ECO:0000259" key="8">
    <source>
        <dbReference type="Pfam" id="PF07962"/>
    </source>
</evidence>
<accession>A0AAE0SNZ2</accession>
<comment type="caution">
    <text evidence="9">The sequence shown here is derived from an EMBL/GenBank/DDBJ whole genome shotgun (WGS) entry which is preliminary data.</text>
</comment>
<keyword evidence="4 6" id="KW-0539">Nucleus</keyword>
<dbReference type="InterPro" id="IPR040038">
    <property type="entry name" value="TIPIN/Csm3/Swi3"/>
</dbReference>
<dbReference type="GO" id="GO:0000076">
    <property type="term" value="P:DNA replication checkpoint signaling"/>
    <property type="evidence" value="ECO:0007669"/>
    <property type="project" value="UniProtKB-UniRule"/>
</dbReference>
<reference evidence="9" key="2">
    <citation type="journal article" date="2021" name="Genome Biol. Evol.">
        <title>Developing a high-quality reference genome for a parasitic bivalve with doubly uniparental inheritance (Bivalvia: Unionida).</title>
        <authorList>
            <person name="Smith C.H."/>
        </authorList>
    </citation>
    <scope>NUCLEOTIDE SEQUENCE</scope>
    <source>
        <strain evidence="9">CHS0354</strain>
        <tissue evidence="9">Mantle</tissue>
    </source>
</reference>
<feature type="region of interest" description="Disordered" evidence="7">
    <location>
        <begin position="283"/>
        <end position="380"/>
    </location>
</feature>
<evidence type="ECO:0000256" key="2">
    <source>
        <dbReference type="ARBA" id="ARBA00006075"/>
    </source>
</evidence>
<feature type="compositionally biased region" description="Low complexity" evidence="7">
    <location>
        <begin position="240"/>
        <end position="258"/>
    </location>
</feature>
<dbReference type="Pfam" id="PF07962">
    <property type="entry name" value="Swi3"/>
    <property type="match status" value="1"/>
</dbReference>
<dbReference type="PANTHER" id="PTHR13220">
    <property type="entry name" value="TIMELESS INTERACTING-RELATED"/>
    <property type="match status" value="1"/>
</dbReference>
<evidence type="ECO:0000256" key="7">
    <source>
        <dbReference type="SAM" id="MobiDB-lite"/>
    </source>
</evidence>
<evidence type="ECO:0000256" key="6">
    <source>
        <dbReference type="RuleBase" id="RU366049"/>
    </source>
</evidence>
<keyword evidence="3 6" id="KW-0227">DNA damage</keyword>
<evidence type="ECO:0000256" key="5">
    <source>
        <dbReference type="ARBA" id="ARBA00023306"/>
    </source>
</evidence>
<feature type="compositionally biased region" description="Basic and acidic residues" evidence="7">
    <location>
        <begin position="351"/>
        <end position="364"/>
    </location>
</feature>
<evidence type="ECO:0000313" key="9">
    <source>
        <dbReference type="EMBL" id="KAK3595129.1"/>
    </source>
</evidence>
<comment type="function">
    <text evidence="6">Plays an important role in the control of DNA replication and the maintenance of replication fork stability.</text>
</comment>
<keyword evidence="5 6" id="KW-0131">Cell cycle</keyword>
<feature type="region of interest" description="Disordered" evidence="7">
    <location>
        <begin position="197"/>
        <end position="259"/>
    </location>
</feature>
<organism evidence="9 10">
    <name type="scientific">Potamilus streckersoni</name>
    <dbReference type="NCBI Taxonomy" id="2493646"/>
    <lineage>
        <taxon>Eukaryota</taxon>
        <taxon>Metazoa</taxon>
        <taxon>Spiralia</taxon>
        <taxon>Lophotrochozoa</taxon>
        <taxon>Mollusca</taxon>
        <taxon>Bivalvia</taxon>
        <taxon>Autobranchia</taxon>
        <taxon>Heteroconchia</taxon>
        <taxon>Palaeoheterodonta</taxon>
        <taxon>Unionida</taxon>
        <taxon>Unionoidea</taxon>
        <taxon>Unionidae</taxon>
        <taxon>Ambleminae</taxon>
        <taxon>Lampsilini</taxon>
        <taxon>Potamilus</taxon>
    </lineage>
</organism>
<comment type="similarity">
    <text evidence="2 6">Belongs to the CSM3 family.</text>
</comment>
<dbReference type="GO" id="GO:0031298">
    <property type="term" value="C:replication fork protection complex"/>
    <property type="evidence" value="ECO:0007669"/>
    <property type="project" value="TreeGrafter"/>
</dbReference>
<feature type="domain" description="Chromosome segregation in meiosis protein 3" evidence="8">
    <location>
        <begin position="102"/>
        <end position="183"/>
    </location>
</feature>